<keyword evidence="5" id="KW-1185">Reference proteome</keyword>
<proteinExistence type="inferred from homology"/>
<dbReference type="InterPro" id="IPR029044">
    <property type="entry name" value="Nucleotide-diphossugar_trans"/>
</dbReference>
<comment type="similarity">
    <text evidence="1">Belongs to the glycosyltransferase 2 family.</text>
</comment>
<name>A0A918XPY6_9PROT</name>
<dbReference type="Proteomes" id="UP000630353">
    <property type="component" value="Unassembled WGS sequence"/>
</dbReference>
<reference evidence="4" key="1">
    <citation type="journal article" date="2014" name="Int. J. Syst. Evol. Microbiol.">
        <title>Complete genome sequence of Corynebacterium casei LMG S-19264T (=DSM 44701T), isolated from a smear-ripened cheese.</title>
        <authorList>
            <consortium name="US DOE Joint Genome Institute (JGI-PGF)"/>
            <person name="Walter F."/>
            <person name="Albersmeier A."/>
            <person name="Kalinowski J."/>
            <person name="Ruckert C."/>
        </authorList>
    </citation>
    <scope>NUCLEOTIDE SEQUENCE</scope>
    <source>
        <strain evidence="4">KCTC 42651</strain>
    </source>
</reference>
<evidence type="ECO:0000256" key="1">
    <source>
        <dbReference type="ARBA" id="ARBA00006739"/>
    </source>
</evidence>
<evidence type="ECO:0000256" key="2">
    <source>
        <dbReference type="ARBA" id="ARBA00022676"/>
    </source>
</evidence>
<sequence>MHLHVLDQGSDAETCELIRSFVARGGSRSAAFLPGNIGFGRGHNRVFERVYRQTRFDYFVMVNQDVLFGHPGWVDQLVEGMADPAVAIGGPVVWQLCDRPGVLLETSPQPDVERIFSIQGSVAIVRTDAVERFGLFDAAYSPAYFEDTDLCRRYVHAGLKLAWIPIAQVHAYLGGQEKLIRRKAEALRAEHGDFHARNRALFRRRWMAETAPAVTEETLERLWPGVYRPKRPERRADGESPASS</sequence>
<dbReference type="GO" id="GO:0016757">
    <property type="term" value="F:glycosyltransferase activity"/>
    <property type="evidence" value="ECO:0007669"/>
    <property type="project" value="UniProtKB-KW"/>
</dbReference>
<keyword evidence="2" id="KW-0328">Glycosyltransferase</keyword>
<evidence type="ECO:0008006" key="6">
    <source>
        <dbReference type="Google" id="ProtNLM"/>
    </source>
</evidence>
<gene>
    <name evidence="4" type="ORF">GCM10017083_12060</name>
</gene>
<reference evidence="4" key="2">
    <citation type="submission" date="2020-09" db="EMBL/GenBank/DDBJ databases">
        <authorList>
            <person name="Sun Q."/>
            <person name="Kim S."/>
        </authorList>
    </citation>
    <scope>NUCLEOTIDE SEQUENCE</scope>
    <source>
        <strain evidence="4">KCTC 42651</strain>
    </source>
</reference>
<dbReference type="PANTHER" id="PTHR43179:SF12">
    <property type="entry name" value="GALACTOFURANOSYLTRANSFERASE GLFT2"/>
    <property type="match status" value="1"/>
</dbReference>
<protein>
    <recommendedName>
        <fullName evidence="6">Glycosyltransferase, GT2 family</fullName>
    </recommendedName>
</protein>
<dbReference type="PANTHER" id="PTHR43179">
    <property type="entry name" value="RHAMNOSYLTRANSFERASE WBBL"/>
    <property type="match status" value="1"/>
</dbReference>
<dbReference type="EMBL" id="BMZS01000002">
    <property type="protein sequence ID" value="GHD44545.1"/>
    <property type="molecule type" value="Genomic_DNA"/>
</dbReference>
<evidence type="ECO:0000256" key="3">
    <source>
        <dbReference type="ARBA" id="ARBA00022679"/>
    </source>
</evidence>
<dbReference type="SUPFAM" id="SSF53448">
    <property type="entry name" value="Nucleotide-diphospho-sugar transferases"/>
    <property type="match status" value="1"/>
</dbReference>
<keyword evidence="3" id="KW-0808">Transferase</keyword>
<dbReference type="Gene3D" id="3.90.550.10">
    <property type="entry name" value="Spore Coat Polysaccharide Biosynthesis Protein SpsA, Chain A"/>
    <property type="match status" value="1"/>
</dbReference>
<dbReference type="AlphaFoldDB" id="A0A918XPY6"/>
<accession>A0A918XPY6</accession>
<evidence type="ECO:0000313" key="5">
    <source>
        <dbReference type="Proteomes" id="UP000630353"/>
    </source>
</evidence>
<evidence type="ECO:0000313" key="4">
    <source>
        <dbReference type="EMBL" id="GHD44545.1"/>
    </source>
</evidence>
<comment type="caution">
    <text evidence="4">The sequence shown here is derived from an EMBL/GenBank/DDBJ whole genome shotgun (WGS) entry which is preliminary data.</text>
</comment>
<organism evidence="4 5">
    <name type="scientific">Thalassobaculum fulvum</name>
    <dbReference type="NCBI Taxonomy" id="1633335"/>
    <lineage>
        <taxon>Bacteria</taxon>
        <taxon>Pseudomonadati</taxon>
        <taxon>Pseudomonadota</taxon>
        <taxon>Alphaproteobacteria</taxon>
        <taxon>Rhodospirillales</taxon>
        <taxon>Thalassobaculaceae</taxon>
        <taxon>Thalassobaculum</taxon>
    </lineage>
</organism>